<evidence type="ECO:0000256" key="2">
    <source>
        <dbReference type="ARBA" id="ARBA00006433"/>
    </source>
</evidence>
<name>C8XJC8_NAKMY</name>
<dbReference type="OrthoDB" id="3284414at2"/>
<dbReference type="AlphaFoldDB" id="C8XJC8"/>
<comment type="similarity">
    <text evidence="3">Belongs to the CitM (TC 2.A.11) transporter family.</text>
</comment>
<dbReference type="InParanoid" id="C8XJC8"/>
<dbReference type="PANTHER" id="PTHR43302">
    <property type="entry name" value="TRANSPORTER ARSB-RELATED"/>
    <property type="match status" value="1"/>
</dbReference>
<proteinExistence type="inferred from homology"/>
<reference evidence="13" key="1">
    <citation type="submission" date="2009-09" db="EMBL/GenBank/DDBJ databases">
        <title>The complete genome of Nakamurella multipartita DSM 44233.</title>
        <authorList>
            <consortium name="US DOE Joint Genome Institute (JGI-PGF)"/>
            <person name="Lucas S."/>
            <person name="Copeland A."/>
            <person name="Lapidus A."/>
            <person name="Glavina del Rio T."/>
            <person name="Dalin E."/>
            <person name="Tice H."/>
            <person name="Bruce D."/>
            <person name="Goodwin L."/>
            <person name="Pitluck S."/>
            <person name="Kyrpides N."/>
            <person name="Mavromatis K."/>
            <person name="Ivanova N."/>
            <person name="Ovchinnikova G."/>
            <person name="Sims D."/>
            <person name="Meincke L."/>
            <person name="Brettin T."/>
            <person name="Detter J.C."/>
            <person name="Han C."/>
            <person name="Larimer F."/>
            <person name="Land M."/>
            <person name="Hauser L."/>
            <person name="Markowitz V."/>
            <person name="Cheng J.-F."/>
            <person name="Hugenholtz P."/>
            <person name="Woyke T."/>
            <person name="Wu D."/>
            <person name="Klenk H.-P."/>
            <person name="Eisen J.A."/>
        </authorList>
    </citation>
    <scope>NUCLEOTIDE SEQUENCE [LARGE SCALE GENOMIC DNA]</scope>
    <source>
        <strain evidence="13">ATCC 700099 / DSM 44233 / CIP 104796 / JCM 9543 / NBRC 105858 / Y-104</strain>
    </source>
</reference>
<dbReference type="KEGG" id="nml:Namu_2216"/>
<keyword evidence="8 10" id="KW-1133">Transmembrane helix</keyword>
<evidence type="ECO:0000256" key="3">
    <source>
        <dbReference type="ARBA" id="ARBA00009843"/>
    </source>
</evidence>
<dbReference type="EMBL" id="CP001737">
    <property type="protein sequence ID" value="ACV78593.1"/>
    <property type="molecule type" value="Genomic_DNA"/>
</dbReference>
<dbReference type="eggNOG" id="COG1055">
    <property type="taxonomic scope" value="Bacteria"/>
</dbReference>
<keyword evidence="5" id="KW-1003">Cell membrane</keyword>
<keyword evidence="7" id="KW-0059">Arsenical resistance</keyword>
<evidence type="ECO:0000256" key="9">
    <source>
        <dbReference type="ARBA" id="ARBA00023136"/>
    </source>
</evidence>
<dbReference type="GO" id="GO:0015105">
    <property type="term" value="F:arsenite transmembrane transporter activity"/>
    <property type="evidence" value="ECO:0007669"/>
    <property type="project" value="InterPro"/>
</dbReference>
<feature type="transmembrane region" description="Helical" evidence="10">
    <location>
        <begin position="274"/>
        <end position="296"/>
    </location>
</feature>
<sequence length="421" mass="42795" precursor="true">MSPILATVIGVLLLLAVLGFSIARPKGLPEAVAAVPAAGLALLLGLISPAQALSGVETLGPTIGFLAAILVIAHLADEDGVFRWIGGLLVAGSRGSAQRLLTLVFVVASLTTALLSLDATVVLLTPVLLGAVRRLQVSAAPPVYAAAHLSNTASLLLPVSNLTNLLAFHASGLTFVGFAGLMAGPWVAAIVVEYVIFRWMFAGDLAPSHDSPAGRTADPDPQPAPTGSLILLGAILVAVFGSSAFGVEPVWVAGLGALVWAIWDLARRRVRAGALLTALNPWFLVFVAALAVVVQAAIGHGLQDGLAAVLPVGDGIGQLILLAVIAAVLANLINNLPATLVMLAALGASPAAAAVLAVLIGVNIGPNLTYAGSLATMLWRRILHEKGHGPSLRRFTLLGLATVGPALLAAVLALWLGHSLV</sequence>
<organism evidence="12 13">
    <name type="scientific">Nakamurella multipartita (strain ATCC 700099 / DSM 44233 / CIP 104796 / JCM 9543 / NBRC 105858 / Y-104)</name>
    <name type="common">Microsphaera multipartita</name>
    <dbReference type="NCBI Taxonomy" id="479431"/>
    <lineage>
        <taxon>Bacteria</taxon>
        <taxon>Bacillati</taxon>
        <taxon>Actinomycetota</taxon>
        <taxon>Actinomycetes</taxon>
        <taxon>Nakamurellales</taxon>
        <taxon>Nakamurellaceae</taxon>
        <taxon>Nakamurella</taxon>
    </lineage>
</organism>
<dbReference type="RefSeq" id="WP_015747485.1">
    <property type="nucleotide sequence ID" value="NC_013235.1"/>
</dbReference>
<evidence type="ECO:0000313" key="12">
    <source>
        <dbReference type="EMBL" id="ACV78593.1"/>
    </source>
</evidence>
<feature type="transmembrane region" description="Helical" evidence="10">
    <location>
        <begin position="173"/>
        <end position="197"/>
    </location>
</feature>
<dbReference type="PANTHER" id="PTHR43302:SF5">
    <property type="entry name" value="TRANSPORTER ARSB-RELATED"/>
    <property type="match status" value="1"/>
</dbReference>
<dbReference type="Pfam" id="PF03600">
    <property type="entry name" value="CitMHS"/>
    <property type="match status" value="1"/>
</dbReference>
<reference evidence="12 13" key="2">
    <citation type="journal article" date="2010" name="Stand. Genomic Sci.">
        <title>Complete genome sequence of Nakamurella multipartita type strain (Y-104).</title>
        <authorList>
            <person name="Tice H."/>
            <person name="Mayilraj S."/>
            <person name="Sims D."/>
            <person name="Lapidus A."/>
            <person name="Nolan M."/>
            <person name="Lucas S."/>
            <person name="Glavina Del Rio T."/>
            <person name="Copeland A."/>
            <person name="Cheng J.F."/>
            <person name="Meincke L."/>
            <person name="Bruce D."/>
            <person name="Goodwin L."/>
            <person name="Pitluck S."/>
            <person name="Ivanova N."/>
            <person name="Mavromatis K."/>
            <person name="Ovchinnikova G."/>
            <person name="Pati A."/>
            <person name="Chen A."/>
            <person name="Palaniappan K."/>
            <person name="Land M."/>
            <person name="Hauser L."/>
            <person name="Chang Y.J."/>
            <person name="Jeffries C.D."/>
            <person name="Detter J.C."/>
            <person name="Brettin T."/>
            <person name="Rohde M."/>
            <person name="Goker M."/>
            <person name="Bristow J."/>
            <person name="Eisen J.A."/>
            <person name="Markowitz V."/>
            <person name="Hugenholtz P."/>
            <person name="Kyrpides N.C."/>
            <person name="Klenk H.P."/>
            <person name="Chen F."/>
        </authorList>
    </citation>
    <scope>NUCLEOTIDE SEQUENCE [LARGE SCALE GENOMIC DNA]</scope>
    <source>
        <strain evidence="13">ATCC 700099 / DSM 44233 / CIP 104796 / JCM 9543 / NBRC 105858 / Y-104</strain>
    </source>
</reference>
<feature type="transmembrane region" description="Helical" evidence="10">
    <location>
        <begin position="229"/>
        <end position="262"/>
    </location>
</feature>
<evidence type="ECO:0000256" key="6">
    <source>
        <dbReference type="ARBA" id="ARBA00022692"/>
    </source>
</evidence>
<keyword evidence="13" id="KW-1185">Reference proteome</keyword>
<keyword evidence="6 10" id="KW-0812">Transmembrane</keyword>
<feature type="transmembrane region" description="Helical" evidence="10">
    <location>
        <begin position="59"/>
        <end position="76"/>
    </location>
</feature>
<accession>C8XJC8</accession>
<feature type="domain" description="Citrate transporter-like" evidence="11">
    <location>
        <begin position="25"/>
        <end position="353"/>
    </location>
</feature>
<protein>
    <submittedName>
        <fullName evidence="12">Arsenical pump membrane protein</fullName>
    </submittedName>
</protein>
<gene>
    <name evidence="12" type="ordered locus">Namu_2216</name>
</gene>
<dbReference type="STRING" id="479431.Namu_2216"/>
<feature type="transmembrane region" description="Helical" evidence="10">
    <location>
        <begin position="96"/>
        <end position="129"/>
    </location>
</feature>
<feature type="transmembrane region" description="Helical" evidence="10">
    <location>
        <begin position="316"/>
        <end position="333"/>
    </location>
</feature>
<evidence type="ECO:0000256" key="4">
    <source>
        <dbReference type="ARBA" id="ARBA00022448"/>
    </source>
</evidence>
<dbReference type="PRINTS" id="PR00758">
    <property type="entry name" value="ARSENICPUMP"/>
</dbReference>
<feature type="transmembrane region" description="Helical" evidence="10">
    <location>
        <begin position="395"/>
        <end position="416"/>
    </location>
</feature>
<dbReference type="InterPro" id="IPR000802">
    <property type="entry name" value="Arsenical_pump_ArsB"/>
</dbReference>
<evidence type="ECO:0000256" key="10">
    <source>
        <dbReference type="SAM" id="Phobius"/>
    </source>
</evidence>
<dbReference type="GO" id="GO:0005886">
    <property type="term" value="C:plasma membrane"/>
    <property type="evidence" value="ECO:0007669"/>
    <property type="project" value="UniProtKB-SubCell"/>
</dbReference>
<keyword evidence="9 10" id="KW-0472">Membrane</keyword>
<evidence type="ECO:0000256" key="8">
    <source>
        <dbReference type="ARBA" id="ARBA00022989"/>
    </source>
</evidence>
<comment type="subcellular location">
    <subcellularLocation>
        <location evidence="1">Cell membrane</location>
        <topology evidence="1">Multi-pass membrane protein</topology>
    </subcellularLocation>
</comment>
<feature type="transmembrane region" description="Helical" evidence="10">
    <location>
        <begin position="29"/>
        <end position="47"/>
    </location>
</feature>
<evidence type="ECO:0000256" key="5">
    <source>
        <dbReference type="ARBA" id="ARBA00022475"/>
    </source>
</evidence>
<dbReference type="Proteomes" id="UP000002218">
    <property type="component" value="Chromosome"/>
</dbReference>
<dbReference type="HOGENOM" id="CLU_043931_0_0_11"/>
<feature type="transmembrane region" description="Helical" evidence="10">
    <location>
        <begin position="340"/>
        <end position="362"/>
    </location>
</feature>
<evidence type="ECO:0000256" key="1">
    <source>
        <dbReference type="ARBA" id="ARBA00004651"/>
    </source>
</evidence>
<evidence type="ECO:0000313" key="13">
    <source>
        <dbReference type="Proteomes" id="UP000002218"/>
    </source>
</evidence>
<comment type="similarity">
    <text evidence="2">Belongs to the ArsB family.</text>
</comment>
<dbReference type="InterPro" id="IPR004680">
    <property type="entry name" value="Cit_transptr-like_dom"/>
</dbReference>
<keyword evidence="4" id="KW-0813">Transport</keyword>
<dbReference type="GO" id="GO:0046685">
    <property type="term" value="P:response to arsenic-containing substance"/>
    <property type="evidence" value="ECO:0007669"/>
    <property type="project" value="UniProtKB-KW"/>
</dbReference>
<evidence type="ECO:0000256" key="7">
    <source>
        <dbReference type="ARBA" id="ARBA00022849"/>
    </source>
</evidence>
<evidence type="ECO:0000259" key="11">
    <source>
        <dbReference type="Pfam" id="PF03600"/>
    </source>
</evidence>